<dbReference type="InterPro" id="IPR036286">
    <property type="entry name" value="LexA/Signal_pep-like_sf"/>
</dbReference>
<gene>
    <name evidence="1" type="ORF">NCTC13067_01054</name>
</gene>
<evidence type="ECO:0008006" key="3">
    <source>
        <dbReference type="Google" id="ProtNLM"/>
    </source>
</evidence>
<evidence type="ECO:0000313" key="1">
    <source>
        <dbReference type="EMBL" id="SUB87386.1"/>
    </source>
</evidence>
<dbReference type="RefSeq" id="WP_025067385.1">
    <property type="nucleotide sequence ID" value="NZ_UGTM01000001.1"/>
</dbReference>
<protein>
    <recommendedName>
        <fullName evidence="3">Peptidase S41</fullName>
    </recommendedName>
</protein>
<dbReference type="AlphaFoldDB" id="A0A379E3Y7"/>
<reference evidence="1 2" key="1">
    <citation type="submission" date="2018-06" db="EMBL/GenBank/DDBJ databases">
        <authorList>
            <consortium name="Pathogen Informatics"/>
            <person name="Doyle S."/>
        </authorList>
    </citation>
    <scope>NUCLEOTIDE SEQUENCE [LARGE SCALE GENOMIC DNA]</scope>
    <source>
        <strain evidence="1 2">NCTC13067</strain>
    </source>
</reference>
<organism evidence="1 2">
    <name type="scientific">Prevotella denticola</name>
    <dbReference type="NCBI Taxonomy" id="28129"/>
    <lineage>
        <taxon>Bacteria</taxon>
        <taxon>Pseudomonadati</taxon>
        <taxon>Bacteroidota</taxon>
        <taxon>Bacteroidia</taxon>
        <taxon>Bacteroidales</taxon>
        <taxon>Prevotellaceae</taxon>
        <taxon>Prevotella</taxon>
    </lineage>
</organism>
<name>A0A379E3Y7_9BACT</name>
<dbReference type="SUPFAM" id="SSF51306">
    <property type="entry name" value="LexA/Signal peptidase"/>
    <property type="match status" value="1"/>
</dbReference>
<dbReference type="CDD" id="cd06462">
    <property type="entry name" value="Peptidase_S24_S26"/>
    <property type="match status" value="1"/>
</dbReference>
<accession>A0A379E3Y7</accession>
<sequence>MAETTLATSEIQFANADFLPEVVKILNQGHTVTLRLRGFSMRPFLENDRDKALLVKPSAVKVGDPVLAEVSQGHYVLHRIDRLEGEDVTLRGDGNLGVEHCKREDIVGGIIGFYRKGRIRMDRTDGWKWRLYSFFWVRLLPVRRYLLGIYRRLWIPCFGPV</sequence>
<evidence type="ECO:0000313" key="2">
    <source>
        <dbReference type="Proteomes" id="UP000255469"/>
    </source>
</evidence>
<dbReference type="EMBL" id="UGTM01000001">
    <property type="protein sequence ID" value="SUB87386.1"/>
    <property type="molecule type" value="Genomic_DNA"/>
</dbReference>
<proteinExistence type="predicted"/>
<dbReference type="Proteomes" id="UP000255469">
    <property type="component" value="Unassembled WGS sequence"/>
</dbReference>